<name>A0A9X1LRV8_9MICO</name>
<evidence type="ECO:0000313" key="1">
    <source>
        <dbReference type="EMBL" id="MCC2030633.1"/>
    </source>
</evidence>
<dbReference type="Proteomes" id="UP001139354">
    <property type="component" value="Unassembled WGS sequence"/>
</dbReference>
<protein>
    <submittedName>
        <fullName evidence="1">Uncharacterized protein</fullName>
    </submittedName>
</protein>
<dbReference type="EMBL" id="JAGTTN010000001">
    <property type="protein sequence ID" value="MCC2030633.1"/>
    <property type="molecule type" value="Genomic_DNA"/>
</dbReference>
<evidence type="ECO:0000313" key="2">
    <source>
        <dbReference type="Proteomes" id="UP001139354"/>
    </source>
</evidence>
<dbReference type="RefSeq" id="WP_229382543.1">
    <property type="nucleotide sequence ID" value="NZ_JAGTTN010000001.1"/>
</dbReference>
<keyword evidence="2" id="KW-1185">Reference proteome</keyword>
<proteinExistence type="predicted"/>
<dbReference type="AlphaFoldDB" id="A0A9X1LRV8"/>
<accession>A0A9X1LRV8</accession>
<sequence length="248" mass="26698">MAETEIVHRAPEPGSNLTACCKRVPFDLPIDDRLTVVGDITCPVPMRAYTEGFEEGLRHGYELAGADAVARVLAVRGDIATALDAYAKARWTHSSVDQWANVAHDLLGTVYAAVSGEDGDELADATVLGDVVAERARQDAKWGPPSDRMDGTGPQSRPLGLLDVTGDWLSHVGAEDLAETAKRSTDTASREGRLTWAHILLEEVFEAFAESDRGRLRAELVQVAAVAVKWARMIDARPAPAVEMRAAA</sequence>
<comment type="caution">
    <text evidence="1">The sequence shown here is derived from an EMBL/GenBank/DDBJ whole genome shotgun (WGS) entry which is preliminary data.</text>
</comment>
<gene>
    <name evidence="1" type="ORF">KEC57_00370</name>
</gene>
<reference evidence="1" key="1">
    <citation type="submission" date="2021-04" db="EMBL/GenBank/DDBJ databases">
        <title>Microbacterium tenobrionis sp. nov. and Microbacterium allomyrinae sp. nov., isolated from larvae of Tenobrio molitor and Allomyrina dichotoma, respectively.</title>
        <authorList>
            <person name="Lee S.D."/>
        </authorList>
    </citation>
    <scope>NUCLEOTIDE SEQUENCE</scope>
    <source>
        <strain evidence="1">BWT-G7</strain>
    </source>
</reference>
<organism evidence="1 2">
    <name type="scientific">Microbacterium allomyrinae</name>
    <dbReference type="NCBI Taxonomy" id="2830666"/>
    <lineage>
        <taxon>Bacteria</taxon>
        <taxon>Bacillati</taxon>
        <taxon>Actinomycetota</taxon>
        <taxon>Actinomycetes</taxon>
        <taxon>Micrococcales</taxon>
        <taxon>Microbacteriaceae</taxon>
        <taxon>Microbacterium</taxon>
    </lineage>
</organism>